<dbReference type="SUPFAM" id="SSF54001">
    <property type="entry name" value="Cysteine proteinases"/>
    <property type="match status" value="1"/>
</dbReference>
<dbReference type="EC" id="3.4.19.12" evidence="4"/>
<evidence type="ECO:0000256" key="5">
    <source>
        <dbReference type="ARBA" id="ARBA00022670"/>
    </source>
</evidence>
<dbReference type="OrthoDB" id="289038at2759"/>
<dbReference type="InterPro" id="IPR001394">
    <property type="entry name" value="Peptidase_C19_UCH"/>
</dbReference>
<dbReference type="PROSITE" id="PS00972">
    <property type="entry name" value="USP_1"/>
    <property type="match status" value="1"/>
</dbReference>
<dbReference type="InterPro" id="IPR028889">
    <property type="entry name" value="USP"/>
</dbReference>
<dbReference type="PANTHER" id="PTHR24006">
    <property type="entry name" value="UBIQUITIN CARBOXYL-TERMINAL HYDROLASE"/>
    <property type="match status" value="1"/>
</dbReference>
<dbReference type="GO" id="GO:0004843">
    <property type="term" value="F:cysteine-type deubiquitinase activity"/>
    <property type="evidence" value="ECO:0007669"/>
    <property type="project" value="UniProtKB-EC"/>
</dbReference>
<dbReference type="GO" id="GO:0006508">
    <property type="term" value="P:proteolysis"/>
    <property type="evidence" value="ECO:0007669"/>
    <property type="project" value="UniProtKB-KW"/>
</dbReference>
<dbReference type="GeneID" id="36404445"/>
<dbReference type="InterPro" id="IPR032704">
    <property type="entry name" value="Cms1"/>
</dbReference>
<dbReference type="Gene3D" id="3.40.50.300">
    <property type="entry name" value="P-loop containing nucleotide triphosphate hydrolases"/>
    <property type="match status" value="1"/>
</dbReference>
<dbReference type="InterPro" id="IPR050164">
    <property type="entry name" value="Peptidase_C19"/>
</dbReference>
<dbReference type="SUPFAM" id="SSF52540">
    <property type="entry name" value="P-loop containing nucleoside triphosphate hydrolases"/>
    <property type="match status" value="1"/>
</dbReference>
<dbReference type="PANTHER" id="PTHR24006:SF722">
    <property type="entry name" value="UBIQUITIN CARBOXYL-TERMINAL HYDROLASE 48"/>
    <property type="match status" value="1"/>
</dbReference>
<evidence type="ECO:0000256" key="2">
    <source>
        <dbReference type="ARBA" id="ARBA00004123"/>
    </source>
</evidence>
<comment type="similarity">
    <text evidence="3">Belongs to the peptidase C19 family.</text>
</comment>
<dbReference type="PROSITE" id="PS50053">
    <property type="entry name" value="UBIQUITIN_2"/>
    <property type="match status" value="1"/>
</dbReference>
<organism evidence="13 14">
    <name type="scientific">Plasmopara halstedii</name>
    <name type="common">Downy mildew of sunflower</name>
    <dbReference type="NCBI Taxonomy" id="4781"/>
    <lineage>
        <taxon>Eukaryota</taxon>
        <taxon>Sar</taxon>
        <taxon>Stramenopiles</taxon>
        <taxon>Oomycota</taxon>
        <taxon>Peronosporomycetes</taxon>
        <taxon>Peronosporales</taxon>
        <taxon>Peronosporaceae</taxon>
        <taxon>Plasmopara</taxon>
    </lineage>
</organism>
<accession>A0A0P1A5I3</accession>
<dbReference type="Pfam" id="PF14617">
    <property type="entry name" value="CMS1"/>
    <property type="match status" value="1"/>
</dbReference>
<dbReference type="PROSITE" id="PS51283">
    <property type="entry name" value="DUSP"/>
    <property type="match status" value="1"/>
</dbReference>
<evidence type="ECO:0000256" key="1">
    <source>
        <dbReference type="ARBA" id="ARBA00000707"/>
    </source>
</evidence>
<evidence type="ECO:0000313" key="13">
    <source>
        <dbReference type="EMBL" id="CEG35263.1"/>
    </source>
</evidence>
<protein>
    <recommendedName>
        <fullName evidence="4">ubiquitinyl hydrolase 1</fullName>
        <ecNumber evidence="4">3.4.19.12</ecNumber>
    </recommendedName>
</protein>
<dbReference type="InterPro" id="IPR029071">
    <property type="entry name" value="Ubiquitin-like_domsf"/>
</dbReference>
<dbReference type="SMART" id="SM00213">
    <property type="entry name" value="UBQ"/>
    <property type="match status" value="1"/>
</dbReference>
<dbReference type="Pfam" id="PF00240">
    <property type="entry name" value="ubiquitin"/>
    <property type="match status" value="1"/>
</dbReference>
<comment type="catalytic activity">
    <reaction evidence="1">
        <text>Thiol-dependent hydrolysis of ester, thioester, amide, peptide and isopeptide bonds formed by the C-terminal Gly of ubiquitin (a 76-residue protein attached to proteins as an intracellular targeting signal).</text>
        <dbReference type="EC" id="3.4.19.12"/>
    </reaction>
</comment>
<dbReference type="Proteomes" id="UP000054928">
    <property type="component" value="Unassembled WGS sequence"/>
</dbReference>
<dbReference type="PROSITE" id="PS50235">
    <property type="entry name" value="USP_3"/>
    <property type="match status" value="1"/>
</dbReference>
<evidence type="ECO:0000256" key="7">
    <source>
        <dbReference type="ARBA" id="ARBA00022801"/>
    </source>
</evidence>
<keyword evidence="9" id="KW-0539">Nucleus</keyword>
<keyword evidence="5" id="KW-0645">Protease</keyword>
<sequence>MVRIKRKREIKPSQESRLDDPYLLQVPPCRFLDHHRKHGKNVSIVRNCVDNPNCLYGLGEHLEGVWQGSKLVRRVFGSDPRDRKRGLTDCGELMPCGLRNLGATCYLNSMLQCLFALLPFRQAVYEWKPKKQCVGEKKTLQMRALQKLFARMQLGNESYYDPTEFATTLSLNNGMQQDVQEFSKLLLAHLRTIFRQSRYPSHWDLVDSIFRGQMNYVTRCLKCHTKSMRQSSYYEISLNIIGHKSVEDCIGSYLSAEVLEGENKYFCEQCDSKQCADRYFELKVQALPPVLMIQLIRFVFDAKASRKKKLTDVIEFSETLDMTELLRRSGQEIDAPVGAIYRLQGYLNHREARMSDAAKDRRKDKKIRSRDVYMLIYVRDDVAVSSPGICHGKANSEPQPPEICRSDVNALKEAFNAEAVEYTSRVSAMEDRMQRRIDAYKQFFETDQPYPDASSDHFYWVDTNWLRSWVTGEDKDIVGGKLSNMSHSGKDKTILESKESDSDGLCSIAADQLLDQKQEDGNYCFVISPDKINEKRHENQEDLKNEIDYSGENELKTANSDDGVVSRIRETQISAPIHSSNHDEPNVFELPEINVEGIPFSDSIDVTPYCCTHSTDLKTDENGSSKPILRFTPDNAPKLKRISAELFGFLQETCGQIPTVKNLIRSFKAMRVFEAPMYRCTVCEADFRTKMLNDVDCLKEVSEELRLLKYSSDSVSMAVTTRGAYLMSRLWIKSYKNYLSRLYKELTPSSKKIKGSITHVTNNRLPTAAKGGVDRLLDADIKDNQLNAWQNPINDDITCVHGNLTLEKRTYRPVSSETWLYFKAKFPSCAEFSMSATEPCPQCQVDHIASKECMQVKRDTRDVILSVTALEMLYRRKSRGHSIQLSDIFEDISTLRRTELDKVSALAIRGTATFPQRVFLVSRHWLMQWREYIRNLEKDIPMSLTLSSMLCAHQKLVLSPAMFALQQGHSVDASLLEVEFVTMDEMQALAERYGDPNASIYYGLLKTTISELGEEKCHVLWRQCSLATLQCENKINVSKEAYPDGIVPIVYQDSSEESVICGECQANSDQKLRDELENFSDREVNVQLLNDDQAIPLSENLMVDANTSGRRRSRRIRPGSACMWPVSANATDTVYMLKAKIYAEIDALPICQRLYYKGEMLEDHRTLKHCGIKAGDAVYMRLSEDHADDLVMDEGHEREVGFANSVFLNQEKTAPDTSGDRAMALAIANCHENCVLYVPLVAIMTSLNDDELEMNWTAEAVDPSDNESTISAGSEDEFEEETEVDLVSGIKRSREDEKDEVMNGGDDMNVVKKQKAKKSNGKGLHKMTQAEHFQIVNDAYIKYRGQLTSLELADGLSETHFVVPKGLGKHKLMLLPSYIHHLLPSFKRDFMGKSKRRDKSPYFVILCSSALRCVEVIKHLTSFKCKIAKLFGKHMKVIEQAKQIASNFLPIAVGTPARVKKLLEIEGLSLKHTTHVIIDMEKDKKELTILELKDTAIEMMDLLQYHIIPHLNKDESNTKVVLF</sequence>
<keyword evidence="7 13" id="KW-0378">Hydrolase</keyword>
<reference evidence="14" key="1">
    <citation type="submission" date="2014-09" db="EMBL/GenBank/DDBJ databases">
        <authorList>
            <person name="Sharma Rahul"/>
            <person name="Thines Marco"/>
        </authorList>
    </citation>
    <scope>NUCLEOTIDE SEQUENCE [LARGE SCALE GENOMIC DNA]</scope>
</reference>
<evidence type="ECO:0000259" key="11">
    <source>
        <dbReference type="PROSITE" id="PS50235"/>
    </source>
</evidence>
<dbReference type="InterPro" id="IPR018200">
    <property type="entry name" value="USP_CS"/>
</dbReference>
<dbReference type="GO" id="GO:0016579">
    <property type="term" value="P:protein deubiquitination"/>
    <property type="evidence" value="ECO:0007669"/>
    <property type="project" value="InterPro"/>
</dbReference>
<evidence type="ECO:0000259" key="10">
    <source>
        <dbReference type="PROSITE" id="PS50053"/>
    </source>
</evidence>
<evidence type="ECO:0000256" key="9">
    <source>
        <dbReference type="ARBA" id="ARBA00023242"/>
    </source>
</evidence>
<feature type="domain" description="DUSP" evidence="12">
    <location>
        <begin position="891"/>
        <end position="1005"/>
    </location>
</feature>
<dbReference type="InterPro" id="IPR027417">
    <property type="entry name" value="P-loop_NTPase"/>
</dbReference>
<keyword evidence="6" id="KW-0833">Ubl conjugation pathway</keyword>
<keyword evidence="8" id="KW-0788">Thiol protease</keyword>
<proteinExistence type="inferred from homology"/>
<dbReference type="InterPro" id="IPR038765">
    <property type="entry name" value="Papain-like_cys_pep_sf"/>
</dbReference>
<dbReference type="OMA" id="NKSMRPS"/>
<dbReference type="GO" id="GO:0005634">
    <property type="term" value="C:nucleus"/>
    <property type="evidence" value="ECO:0007669"/>
    <property type="project" value="UniProtKB-SubCell"/>
</dbReference>
<dbReference type="EMBL" id="CCYD01000041">
    <property type="protein sequence ID" value="CEG35263.1"/>
    <property type="molecule type" value="Genomic_DNA"/>
</dbReference>
<dbReference type="Pfam" id="PF00443">
    <property type="entry name" value="UCH"/>
    <property type="match status" value="1"/>
</dbReference>
<keyword evidence="14" id="KW-1185">Reference proteome</keyword>
<comment type="subcellular location">
    <subcellularLocation>
        <location evidence="2">Nucleus</location>
    </subcellularLocation>
</comment>
<evidence type="ECO:0000256" key="4">
    <source>
        <dbReference type="ARBA" id="ARBA00012759"/>
    </source>
</evidence>
<feature type="domain" description="USP" evidence="11">
    <location>
        <begin position="96"/>
        <end position="395"/>
    </location>
</feature>
<evidence type="ECO:0000313" key="14">
    <source>
        <dbReference type="Proteomes" id="UP000054928"/>
    </source>
</evidence>
<dbReference type="RefSeq" id="XP_024571632.1">
    <property type="nucleotide sequence ID" value="XM_024722236.1"/>
</dbReference>
<dbReference type="GO" id="GO:0005829">
    <property type="term" value="C:cytosol"/>
    <property type="evidence" value="ECO:0007669"/>
    <property type="project" value="TreeGrafter"/>
</dbReference>
<dbReference type="Gene3D" id="3.10.20.90">
    <property type="entry name" value="Phosphatidylinositol 3-kinase Catalytic Subunit, Chain A, domain 1"/>
    <property type="match status" value="1"/>
</dbReference>
<evidence type="ECO:0000259" key="12">
    <source>
        <dbReference type="PROSITE" id="PS51283"/>
    </source>
</evidence>
<dbReference type="Gene3D" id="3.90.70.10">
    <property type="entry name" value="Cysteine proteinases"/>
    <property type="match status" value="1"/>
</dbReference>
<dbReference type="SUPFAM" id="SSF54236">
    <property type="entry name" value="Ubiquitin-like"/>
    <property type="match status" value="1"/>
</dbReference>
<evidence type="ECO:0000256" key="3">
    <source>
        <dbReference type="ARBA" id="ARBA00009085"/>
    </source>
</evidence>
<feature type="domain" description="Ubiquitin-like" evidence="10">
    <location>
        <begin position="1126"/>
        <end position="1187"/>
    </location>
</feature>
<evidence type="ECO:0000256" key="8">
    <source>
        <dbReference type="ARBA" id="ARBA00022807"/>
    </source>
</evidence>
<dbReference type="STRING" id="4781.A0A0P1A5I3"/>
<dbReference type="InterPro" id="IPR006615">
    <property type="entry name" value="Pept_C19_DUSP"/>
</dbReference>
<evidence type="ECO:0000256" key="6">
    <source>
        <dbReference type="ARBA" id="ARBA00022786"/>
    </source>
</evidence>
<dbReference type="InterPro" id="IPR000626">
    <property type="entry name" value="Ubiquitin-like_dom"/>
</dbReference>
<name>A0A0P1A5I3_PLAHL</name>